<evidence type="ECO:0000313" key="1">
    <source>
        <dbReference type="EMBL" id="QKJ25054.1"/>
    </source>
</evidence>
<dbReference type="GO" id="GO:0016740">
    <property type="term" value="F:transferase activity"/>
    <property type="evidence" value="ECO:0007669"/>
    <property type="project" value="UniProtKB-KW"/>
</dbReference>
<dbReference type="EMBL" id="CP054056">
    <property type="protein sequence ID" value="QKJ25054.1"/>
    <property type="molecule type" value="Genomic_DNA"/>
</dbReference>
<keyword evidence="1" id="KW-0808">Transferase</keyword>
<proteinExistence type="predicted"/>
<dbReference type="RefSeq" id="WP_173493351.1">
    <property type="nucleotide sequence ID" value="NZ_CP054056.1"/>
</dbReference>
<organism evidence="1 2">
    <name type="scientific">Aquiluna borgnonia</name>
    <dbReference type="NCBI Taxonomy" id="2499157"/>
    <lineage>
        <taxon>Bacteria</taxon>
        <taxon>Bacillati</taxon>
        <taxon>Actinomycetota</taxon>
        <taxon>Actinomycetes</taxon>
        <taxon>Micrococcales</taxon>
        <taxon>Microbacteriaceae</taxon>
        <taxon>Luna cluster</taxon>
        <taxon>Luna-1 subcluster</taxon>
        <taxon>Aquiluna</taxon>
    </lineage>
</organism>
<protein>
    <submittedName>
        <fullName evidence="1">Glycosyltransferase family 2 protein</fullName>
    </submittedName>
</protein>
<reference evidence="1 2" key="1">
    <citation type="submission" date="2020-05" db="EMBL/GenBank/DDBJ databases">
        <title>Aquirufa sp. strain 15G-AUS-rot a new Aquirufa species.</title>
        <authorList>
            <person name="Pitt A."/>
            <person name="Hahn M.W."/>
        </authorList>
    </citation>
    <scope>NUCLEOTIDE SEQUENCE [LARGE SCALE GENOMIC DNA]</scope>
    <source>
        <strain evidence="1 2">15G-AUS-rot</strain>
    </source>
</reference>
<dbReference type="KEGG" id="aqg:HRU87_02310"/>
<dbReference type="Proteomes" id="UP000501003">
    <property type="component" value="Chromosome"/>
</dbReference>
<dbReference type="AlphaFoldDB" id="A0A7D4UD74"/>
<dbReference type="Gene3D" id="3.90.550.10">
    <property type="entry name" value="Spore Coat Polysaccharide Biosynthesis Protein SpsA, Chain A"/>
    <property type="match status" value="1"/>
</dbReference>
<name>A0A7D4UD74_9MICO</name>
<sequence>MISPSSSLVENKVPVAIVIFRRPELTKRVLAALSLTKPERLFVIADGPRPGRPDDIEAVSAARALFEDLDWKCEVTKIYSATNLGLRARVISGLDEVFRQVDSAIILEDDCLPSSSFFKFASELIDRYKDEPTVALVSANNFAPKKSRENTYYFSTHANIWGWATWRRTWLDFRKSKPVSDLTEREINQILDLVGGKRQRSAFAKLLRLYSSLDSWAVQFATFIYLNRLLSAVPSQNLVTNVGFGAASTHTKFESWADEIPLGEMKFPLTHPASLEPDSREMQRESIHKTLRWITFPIAHPIEAASRIYRYLRVRA</sequence>
<dbReference type="SUPFAM" id="SSF53448">
    <property type="entry name" value="Nucleotide-diphospho-sugar transferases"/>
    <property type="match status" value="1"/>
</dbReference>
<keyword evidence="2" id="KW-1185">Reference proteome</keyword>
<evidence type="ECO:0000313" key="2">
    <source>
        <dbReference type="Proteomes" id="UP000501003"/>
    </source>
</evidence>
<accession>A0A7D4UD74</accession>
<gene>
    <name evidence="1" type="ORF">HRU87_02310</name>
</gene>
<dbReference type="InterPro" id="IPR029044">
    <property type="entry name" value="Nucleotide-diphossugar_trans"/>
</dbReference>